<dbReference type="EMBL" id="QRZV01000002">
    <property type="protein sequence ID" value="RGW09906.1"/>
    <property type="molecule type" value="Genomic_DNA"/>
</dbReference>
<evidence type="ECO:0000256" key="1">
    <source>
        <dbReference type="SAM" id="Coils"/>
    </source>
</evidence>
<sequence>MTTEELEAKLAEATSKLEQTTAKLEETTRHAREWENRAKANKAKADELEQLKTDHATTIKELDELKAYKTQAETDAARTALAKKVSDETGVPAELLIGDDEESMRDYASRLDQYAHPKPQGLPNQGSQPEGTANVGDLKAKETINRMFDNL</sequence>
<dbReference type="RefSeq" id="WP_118239124.1">
    <property type="nucleotide sequence ID" value="NZ_QRZV01000002.1"/>
</dbReference>
<keyword evidence="1" id="KW-0175">Coiled coil</keyword>
<evidence type="ECO:0000313" key="4">
    <source>
        <dbReference type="Proteomes" id="UP000265970"/>
    </source>
</evidence>
<feature type="compositionally biased region" description="Polar residues" evidence="2">
    <location>
        <begin position="122"/>
        <end position="131"/>
    </location>
</feature>
<gene>
    <name evidence="3" type="ORF">DWV92_04710</name>
</gene>
<feature type="compositionally biased region" description="Basic and acidic residues" evidence="2">
    <location>
        <begin position="104"/>
        <end position="115"/>
    </location>
</feature>
<feature type="region of interest" description="Disordered" evidence="2">
    <location>
        <begin position="93"/>
        <end position="142"/>
    </location>
</feature>
<organism evidence="3 4">
    <name type="scientific">Bifidobacterium pseudolongum</name>
    <dbReference type="NCBI Taxonomy" id="1694"/>
    <lineage>
        <taxon>Bacteria</taxon>
        <taxon>Bacillati</taxon>
        <taxon>Actinomycetota</taxon>
        <taxon>Actinomycetes</taxon>
        <taxon>Bifidobacteriales</taxon>
        <taxon>Bifidobacteriaceae</taxon>
        <taxon>Bifidobacterium</taxon>
    </lineage>
</organism>
<evidence type="ECO:0000313" key="3">
    <source>
        <dbReference type="EMBL" id="RGW09906.1"/>
    </source>
</evidence>
<dbReference type="AlphaFoldDB" id="A0A395XF40"/>
<accession>A0A395XF40</accession>
<comment type="caution">
    <text evidence="3">The sequence shown here is derived from an EMBL/GenBank/DDBJ whole genome shotgun (WGS) entry which is preliminary data.</text>
</comment>
<protein>
    <submittedName>
        <fullName evidence="3">Heavy metal transporter</fullName>
    </submittedName>
</protein>
<dbReference type="Proteomes" id="UP000265970">
    <property type="component" value="Unassembled WGS sequence"/>
</dbReference>
<name>A0A395XF40_9BIFI</name>
<reference evidence="3 4" key="1">
    <citation type="submission" date="2018-08" db="EMBL/GenBank/DDBJ databases">
        <title>A genome reference for cultivated species of the human gut microbiota.</title>
        <authorList>
            <person name="Zou Y."/>
            <person name="Xue W."/>
            <person name="Luo G."/>
        </authorList>
    </citation>
    <scope>NUCLEOTIDE SEQUENCE [LARGE SCALE GENOMIC DNA]</scope>
    <source>
        <strain evidence="3 4">AF13-3LB</strain>
    </source>
</reference>
<evidence type="ECO:0000256" key="2">
    <source>
        <dbReference type="SAM" id="MobiDB-lite"/>
    </source>
</evidence>
<proteinExistence type="predicted"/>
<feature type="coiled-coil region" evidence="1">
    <location>
        <begin position="3"/>
        <end position="68"/>
    </location>
</feature>